<evidence type="ECO:0000313" key="4">
    <source>
        <dbReference type="EMBL" id="MDG2945681.1"/>
    </source>
</evidence>
<dbReference type="SUPFAM" id="SSF46689">
    <property type="entry name" value="Homeodomain-like"/>
    <property type="match status" value="1"/>
</dbReference>
<evidence type="ECO:0000256" key="1">
    <source>
        <dbReference type="ARBA" id="ARBA00023125"/>
    </source>
</evidence>
<dbReference type="Proteomes" id="UP001216057">
    <property type="component" value="Unassembled WGS sequence"/>
</dbReference>
<dbReference type="Pfam" id="PF00440">
    <property type="entry name" value="TetR_N"/>
    <property type="match status" value="1"/>
</dbReference>
<dbReference type="EMBL" id="JARQTW010000007">
    <property type="protein sequence ID" value="MDG2949605.1"/>
    <property type="molecule type" value="Genomic_DNA"/>
</dbReference>
<organism evidence="5 6">
    <name type="scientific">Exercitatus varius</name>
    <dbReference type="NCBI Taxonomy" id="67857"/>
    <lineage>
        <taxon>Bacteria</taxon>
        <taxon>Pseudomonadati</taxon>
        <taxon>Pseudomonadota</taxon>
        <taxon>Gammaproteobacteria</taxon>
        <taxon>Pasteurellales</taxon>
        <taxon>Pasteurellaceae</taxon>
        <taxon>Exercitatus</taxon>
    </lineage>
</organism>
<dbReference type="EMBL" id="JARQTX010000006">
    <property type="protein sequence ID" value="MDG2945681.1"/>
    <property type="molecule type" value="Genomic_DNA"/>
</dbReference>
<dbReference type="InterPro" id="IPR009057">
    <property type="entry name" value="Homeodomain-like_sf"/>
</dbReference>
<reference evidence="5 7" key="1">
    <citation type="submission" date="2023-03" db="EMBL/GenBank/DDBJ databases">
        <title>Classification of Bisgaard taxon 6 and taxon 10 as Exercitatus varius gen. nov., spec. nov.</title>
        <authorList>
            <person name="Christensen H."/>
        </authorList>
    </citation>
    <scope>NUCLEOTIDE SEQUENCE</scope>
    <source>
        <strain evidence="4 7">23350_01</strain>
        <strain evidence="5">86116</strain>
    </source>
</reference>
<dbReference type="InterPro" id="IPR001647">
    <property type="entry name" value="HTH_TetR"/>
</dbReference>
<dbReference type="RefSeq" id="WP_238398859.1">
    <property type="nucleotide sequence ID" value="NZ_JARQTO010000001.1"/>
</dbReference>
<evidence type="ECO:0000313" key="5">
    <source>
        <dbReference type="EMBL" id="MDG2949605.1"/>
    </source>
</evidence>
<evidence type="ECO:0000259" key="3">
    <source>
        <dbReference type="PROSITE" id="PS50977"/>
    </source>
</evidence>
<dbReference type="PROSITE" id="PS50977">
    <property type="entry name" value="HTH_TETR_2"/>
    <property type="match status" value="1"/>
</dbReference>
<dbReference type="GO" id="GO:0003677">
    <property type="term" value="F:DNA binding"/>
    <property type="evidence" value="ECO:0007669"/>
    <property type="project" value="UniProtKB-UniRule"/>
</dbReference>
<dbReference type="PANTHER" id="PTHR43479:SF7">
    <property type="entry name" value="TETR-FAMILY TRANSCRIPTIONAL REGULATOR"/>
    <property type="match status" value="1"/>
</dbReference>
<evidence type="ECO:0000313" key="7">
    <source>
        <dbReference type="Proteomes" id="UP001216057"/>
    </source>
</evidence>
<dbReference type="AlphaFoldDB" id="A0AAW6QBX3"/>
<evidence type="ECO:0000313" key="6">
    <source>
        <dbReference type="Proteomes" id="UP001214976"/>
    </source>
</evidence>
<comment type="caution">
    <text evidence="5">The sequence shown here is derived from an EMBL/GenBank/DDBJ whole genome shotgun (WGS) entry which is preliminary data.</text>
</comment>
<feature type="domain" description="HTH tetR-type" evidence="3">
    <location>
        <begin position="10"/>
        <end position="70"/>
    </location>
</feature>
<feature type="DNA-binding region" description="H-T-H motif" evidence="2">
    <location>
        <begin position="33"/>
        <end position="52"/>
    </location>
</feature>
<accession>A0AAW6QBX3</accession>
<dbReference type="PANTHER" id="PTHR43479">
    <property type="entry name" value="ACREF/ENVCD OPERON REPRESSOR-RELATED"/>
    <property type="match status" value="1"/>
</dbReference>
<proteinExistence type="predicted"/>
<dbReference type="Gene3D" id="1.10.357.10">
    <property type="entry name" value="Tetracycline Repressor, domain 2"/>
    <property type="match status" value="1"/>
</dbReference>
<evidence type="ECO:0000256" key="2">
    <source>
        <dbReference type="PROSITE-ProRule" id="PRU00335"/>
    </source>
</evidence>
<name>A0AAW6QBX3_9PAST</name>
<keyword evidence="1 2" id="KW-0238">DNA-binding</keyword>
<keyword evidence="7" id="KW-1185">Reference proteome</keyword>
<protein>
    <submittedName>
        <fullName evidence="5">TetR family transcriptional regulator</fullName>
    </submittedName>
</protein>
<gene>
    <name evidence="5" type="ORF">P7M15_03545</name>
    <name evidence="4" type="ORF">P7M32_04480</name>
</gene>
<dbReference type="Proteomes" id="UP001214976">
    <property type="component" value="Unassembled WGS sequence"/>
</dbReference>
<dbReference type="GeneID" id="93225583"/>
<sequence length="189" mass="22477">MMKKQDIRVEKTLHKIRTAFLDLLDEKEFEQITVQDILNKAKINRSTFYKYYMNKNEVALALVSELKLIFGSDLEQRFTISTLEFAKLMRPVFLANQDLVRKISKIRTPKIHFLEDLREMVKMAYVKHQRHCSDFSLEELNFQGHLFGTISLTVLQYFIEHDIELFETRAVIENITEVFNLLIIKDKDE</sequence>
<dbReference type="InterPro" id="IPR050624">
    <property type="entry name" value="HTH-type_Tx_Regulator"/>
</dbReference>